<feature type="chain" id="PRO_5001785170" evidence="1">
    <location>
        <begin position="18"/>
        <end position="82"/>
    </location>
</feature>
<evidence type="ECO:0000313" key="2">
    <source>
        <dbReference type="EMBL" id="KFB50895.1"/>
    </source>
</evidence>
<dbReference type="EMBL" id="KE525350">
    <property type="protein sequence ID" value="KFB50895.1"/>
    <property type="molecule type" value="Genomic_DNA"/>
</dbReference>
<keyword evidence="1" id="KW-0732">Signal</keyword>
<accession>A0A084WL01</accession>
<reference evidence="3" key="2">
    <citation type="submission" date="2020-05" db="UniProtKB">
        <authorList>
            <consortium name="EnsemblMetazoa"/>
        </authorList>
    </citation>
    <scope>IDENTIFICATION</scope>
</reference>
<feature type="signal peptide" evidence="1">
    <location>
        <begin position="1"/>
        <end position="17"/>
    </location>
</feature>
<reference evidence="2 4" key="1">
    <citation type="journal article" date="2014" name="BMC Genomics">
        <title>Genome sequence of Anopheles sinensis provides insight into genetics basis of mosquito competence for malaria parasites.</title>
        <authorList>
            <person name="Zhou D."/>
            <person name="Zhang D."/>
            <person name="Ding G."/>
            <person name="Shi L."/>
            <person name="Hou Q."/>
            <person name="Ye Y."/>
            <person name="Xu Y."/>
            <person name="Zhou H."/>
            <person name="Xiong C."/>
            <person name="Li S."/>
            <person name="Yu J."/>
            <person name="Hong S."/>
            <person name="Yu X."/>
            <person name="Zou P."/>
            <person name="Chen C."/>
            <person name="Chang X."/>
            <person name="Wang W."/>
            <person name="Lv Y."/>
            <person name="Sun Y."/>
            <person name="Ma L."/>
            <person name="Shen B."/>
            <person name="Zhu C."/>
        </authorList>
    </citation>
    <scope>NUCLEOTIDE SEQUENCE [LARGE SCALE GENOMIC DNA]</scope>
</reference>
<sequence length="82" mass="8832">MFAKLFFVAMALACASAAYSGPVPVRNARAYSVYSSSVPVAQTYSTYSSNVPVVRTFSPYSASPVSYQTYSAPVVASPYYYV</sequence>
<evidence type="ECO:0000313" key="4">
    <source>
        <dbReference type="Proteomes" id="UP000030765"/>
    </source>
</evidence>
<evidence type="ECO:0000256" key="1">
    <source>
        <dbReference type="SAM" id="SignalP"/>
    </source>
</evidence>
<dbReference type="Proteomes" id="UP000030765">
    <property type="component" value="Unassembled WGS sequence"/>
</dbReference>
<dbReference type="OrthoDB" id="10531029at2759"/>
<gene>
    <name evidence="2" type="ORF">ZHAS_00019242</name>
</gene>
<proteinExistence type="predicted"/>
<evidence type="ECO:0000313" key="3">
    <source>
        <dbReference type="EnsemblMetazoa" id="ASIC019242-PA"/>
    </source>
</evidence>
<dbReference type="VEuPathDB" id="VectorBase:ASIS011214"/>
<protein>
    <submittedName>
        <fullName evidence="2">AGAP007150-PA-like protein</fullName>
    </submittedName>
</protein>
<dbReference type="EnsemblMetazoa" id="ASIC019242-RA">
    <property type="protein sequence ID" value="ASIC019242-PA"/>
    <property type="gene ID" value="ASIC019242"/>
</dbReference>
<dbReference type="AlphaFoldDB" id="A0A084WL01"/>
<dbReference type="EMBL" id="ATLV01024164">
    <property type="status" value="NOT_ANNOTATED_CDS"/>
    <property type="molecule type" value="Genomic_DNA"/>
</dbReference>
<dbReference type="VEuPathDB" id="VectorBase:ASIC019242"/>
<organism evidence="2">
    <name type="scientific">Anopheles sinensis</name>
    <name type="common">Mosquito</name>
    <dbReference type="NCBI Taxonomy" id="74873"/>
    <lineage>
        <taxon>Eukaryota</taxon>
        <taxon>Metazoa</taxon>
        <taxon>Ecdysozoa</taxon>
        <taxon>Arthropoda</taxon>
        <taxon>Hexapoda</taxon>
        <taxon>Insecta</taxon>
        <taxon>Pterygota</taxon>
        <taxon>Neoptera</taxon>
        <taxon>Endopterygota</taxon>
        <taxon>Diptera</taxon>
        <taxon>Nematocera</taxon>
        <taxon>Culicoidea</taxon>
        <taxon>Culicidae</taxon>
        <taxon>Anophelinae</taxon>
        <taxon>Anopheles</taxon>
    </lineage>
</organism>
<name>A0A084WL01_ANOSI</name>
<keyword evidence="4" id="KW-1185">Reference proteome</keyword>